<protein>
    <submittedName>
        <fullName evidence="1">Uncharacterized protein</fullName>
    </submittedName>
</protein>
<accession>A0A5B9DEE5</accession>
<proteinExistence type="predicted"/>
<gene>
    <name evidence="1" type="ORF">DSAG12_03455</name>
</gene>
<dbReference type="GeneID" id="41331426"/>
<sequence length="130" mass="15214">MKNTKYNPDLWDEIPSYAFMALGRRGREQISLRECFIPSCNSTDGDKLHPIKKEIETKQIPEKKVQTIKKKYLIHCDECSQDFHLIFEQYVNNDSESENIEGTDIIMEKVYATDANDEENYGEIGFIQQK</sequence>
<organism evidence="1 2">
    <name type="scientific">Promethearchaeum syntrophicum</name>
    <dbReference type="NCBI Taxonomy" id="2594042"/>
    <lineage>
        <taxon>Archaea</taxon>
        <taxon>Promethearchaeati</taxon>
        <taxon>Promethearchaeota</taxon>
        <taxon>Promethearchaeia</taxon>
        <taxon>Promethearchaeales</taxon>
        <taxon>Promethearchaeaceae</taxon>
        <taxon>Promethearchaeum</taxon>
    </lineage>
</organism>
<name>A0A5B9DEE5_9ARCH</name>
<evidence type="ECO:0000313" key="1">
    <source>
        <dbReference type="EMBL" id="QEE17618.1"/>
    </source>
</evidence>
<reference evidence="1 2" key="2">
    <citation type="journal article" date="2024" name="Int. J. Syst. Evol. Microbiol.">
        <title>Promethearchaeum syntrophicum gen. nov., sp. nov., an anaerobic, obligately syntrophic archaeon, the first isolate of the lineage 'Asgard' archaea, and proposal of the new archaeal phylum Promethearchaeota phyl. nov. and kingdom Promethearchaeati regn. nov.</title>
        <authorList>
            <person name="Imachi H."/>
            <person name="Nobu M.K."/>
            <person name="Kato S."/>
            <person name="Takaki Y."/>
            <person name="Miyazaki M."/>
            <person name="Miyata M."/>
            <person name="Ogawara M."/>
            <person name="Saito Y."/>
            <person name="Sakai S."/>
            <person name="Tahara Y.O."/>
            <person name="Takano Y."/>
            <person name="Tasumi E."/>
            <person name="Uematsu K."/>
            <person name="Yoshimura T."/>
            <person name="Itoh T."/>
            <person name="Ohkuma M."/>
            <person name="Takai K."/>
        </authorList>
    </citation>
    <scope>NUCLEOTIDE SEQUENCE [LARGE SCALE GENOMIC DNA]</scope>
    <source>
        <strain evidence="1 2">MK-D1</strain>
    </source>
</reference>
<reference evidence="1 2" key="1">
    <citation type="journal article" date="2020" name="Nature">
        <title>Isolation of an archaeon at the prokaryote-eukaryote interface.</title>
        <authorList>
            <person name="Imachi H."/>
            <person name="Nobu M.K."/>
            <person name="Nakahara N."/>
            <person name="Morono Y."/>
            <person name="Ogawara M."/>
            <person name="Takaki Y."/>
            <person name="Takano Y."/>
            <person name="Uematsu K."/>
            <person name="Ikuta T."/>
            <person name="Ito M."/>
            <person name="Matsui Y."/>
            <person name="Miyazaki M."/>
            <person name="Murata K."/>
            <person name="Saito Y."/>
            <person name="Sakai S."/>
            <person name="Song C."/>
            <person name="Tasumi E."/>
            <person name="Yamanaka Y."/>
            <person name="Yamaguchi T."/>
            <person name="Kamagata Y."/>
            <person name="Tamaki H."/>
            <person name="Takai K."/>
        </authorList>
    </citation>
    <scope>NUCLEOTIDE SEQUENCE [LARGE SCALE GENOMIC DNA]</scope>
    <source>
        <strain evidence="1 2">MK-D1</strain>
    </source>
</reference>
<dbReference type="EMBL" id="CP042905">
    <property type="protein sequence ID" value="QEE17618.1"/>
    <property type="molecule type" value="Genomic_DNA"/>
</dbReference>
<dbReference type="KEGG" id="psyt:DSAG12_03455"/>
<dbReference type="Proteomes" id="UP000321408">
    <property type="component" value="Chromosome"/>
</dbReference>
<dbReference type="AlphaFoldDB" id="A0A5B9DEE5"/>
<dbReference type="RefSeq" id="WP_147664507.1">
    <property type="nucleotide sequence ID" value="NZ_CP042905.2"/>
</dbReference>
<evidence type="ECO:0000313" key="2">
    <source>
        <dbReference type="Proteomes" id="UP000321408"/>
    </source>
</evidence>
<keyword evidence="2" id="KW-1185">Reference proteome</keyword>